<organism evidence="1 2">
    <name type="scientific">Blastopirellula marina</name>
    <dbReference type="NCBI Taxonomy" id="124"/>
    <lineage>
        <taxon>Bacteria</taxon>
        <taxon>Pseudomonadati</taxon>
        <taxon>Planctomycetota</taxon>
        <taxon>Planctomycetia</taxon>
        <taxon>Pirellulales</taxon>
        <taxon>Pirellulaceae</taxon>
        <taxon>Blastopirellula</taxon>
    </lineage>
</organism>
<protein>
    <submittedName>
        <fullName evidence="1">Uncharacterized protein</fullName>
    </submittedName>
</protein>
<proteinExistence type="predicted"/>
<sequence>MQLLQSVRIPSFVFVCRKIGIVNSIFSRLVQKDRDGFVDPETRAYSNSQYLAVEISNGKVTLHRHLSEQENQATFTAGSERNVDK</sequence>
<comment type="caution">
    <text evidence="1">The sequence shown here is derived from an EMBL/GenBank/DDBJ whole genome shotgun (WGS) entry which is preliminary data.</text>
</comment>
<gene>
    <name evidence="1" type="ORF">C5Y83_02870</name>
</gene>
<reference evidence="1 2" key="1">
    <citation type="submission" date="2018-02" db="EMBL/GenBank/DDBJ databases">
        <title>Comparative genomes isolates from brazilian mangrove.</title>
        <authorList>
            <person name="Araujo J.E."/>
            <person name="Taketani R.G."/>
            <person name="Silva M.C.P."/>
            <person name="Loureco M.V."/>
            <person name="Andreote F.D."/>
        </authorList>
    </citation>
    <scope>NUCLEOTIDE SEQUENCE [LARGE SCALE GENOMIC DNA]</scope>
    <source>
        <strain evidence="1 2">Hex-1 MGV</strain>
    </source>
</reference>
<dbReference type="AlphaFoldDB" id="A0A2S8G5H3"/>
<dbReference type="Proteomes" id="UP000238322">
    <property type="component" value="Unassembled WGS sequence"/>
</dbReference>
<accession>A0A2S8G5H3</accession>
<evidence type="ECO:0000313" key="2">
    <source>
        <dbReference type="Proteomes" id="UP000238322"/>
    </source>
</evidence>
<dbReference type="EMBL" id="PUHY01000004">
    <property type="protein sequence ID" value="PQO39705.1"/>
    <property type="molecule type" value="Genomic_DNA"/>
</dbReference>
<evidence type="ECO:0000313" key="1">
    <source>
        <dbReference type="EMBL" id="PQO39705.1"/>
    </source>
</evidence>
<name>A0A2S8G5H3_9BACT</name>